<name>A0AAE3AIF8_9FIRM</name>
<organism evidence="3 4">
    <name type="scientific">Brotocaccenecus cirricatena</name>
    <dbReference type="NCBI Taxonomy" id="3064195"/>
    <lineage>
        <taxon>Bacteria</taxon>
        <taxon>Bacillati</taxon>
        <taxon>Bacillota</taxon>
        <taxon>Clostridia</taxon>
        <taxon>Eubacteriales</taxon>
        <taxon>Oscillospiraceae</taxon>
        <taxon>Brotocaccenecus</taxon>
    </lineage>
</organism>
<keyword evidence="1" id="KW-0233">DNA recombination</keyword>
<feature type="domain" description="Tyr recombinase" evidence="2">
    <location>
        <begin position="105"/>
        <end position="310"/>
    </location>
</feature>
<sequence length="324" mass="38298">MTYIYKSGLKSYILGLITQKRADGFAYISEEQLFRQLDNFCMEYFPDARTITYDFAARWSSARPFEGNGYHNRRISALRQLSLYILSLGKDAYVPDCFFWKEYKPALYIPSKDEVAALFQEMDAQEYWSHSIVRRLEKECRIMFLLYFCCGLRLSEARFLRRCDVDLERGILTVLSSKGDKSRLVYLPADGTVTLMEYMKEQKSVYPLCEWMFPGWNPEKPISSSGVEQCFKRYWSKLPISKSLDRHPTPHCLRHAFVVERLNNWMLQGIDTNEMLPYLSRYLGHKGPEETYYYYHLADKAFDVIRKKDSLSRRIIPEVVPYED</sequence>
<reference evidence="3" key="1">
    <citation type="submission" date="2021-10" db="EMBL/GenBank/DDBJ databases">
        <title>Anaerobic single-cell dispensing facilitates the cultivation of human gut bacteria.</title>
        <authorList>
            <person name="Afrizal A."/>
        </authorList>
    </citation>
    <scope>NUCLEOTIDE SEQUENCE</scope>
    <source>
        <strain evidence="3">CLA-AA-H272</strain>
    </source>
</reference>
<evidence type="ECO:0000256" key="1">
    <source>
        <dbReference type="ARBA" id="ARBA00023172"/>
    </source>
</evidence>
<dbReference type="SUPFAM" id="SSF56349">
    <property type="entry name" value="DNA breaking-rejoining enzymes"/>
    <property type="match status" value="1"/>
</dbReference>
<evidence type="ECO:0000313" key="3">
    <source>
        <dbReference type="EMBL" id="MCC2130583.1"/>
    </source>
</evidence>
<dbReference type="InterPro" id="IPR002104">
    <property type="entry name" value="Integrase_catalytic"/>
</dbReference>
<dbReference type="InterPro" id="IPR050090">
    <property type="entry name" value="Tyrosine_recombinase_XerCD"/>
</dbReference>
<evidence type="ECO:0000313" key="4">
    <source>
        <dbReference type="Proteomes" id="UP001199319"/>
    </source>
</evidence>
<comment type="caution">
    <text evidence="3">The sequence shown here is derived from an EMBL/GenBank/DDBJ whole genome shotgun (WGS) entry which is preliminary data.</text>
</comment>
<dbReference type="InterPro" id="IPR011010">
    <property type="entry name" value="DNA_brk_join_enz"/>
</dbReference>
<keyword evidence="4" id="KW-1185">Reference proteome</keyword>
<dbReference type="PANTHER" id="PTHR30349">
    <property type="entry name" value="PHAGE INTEGRASE-RELATED"/>
    <property type="match status" value="1"/>
</dbReference>
<protein>
    <submittedName>
        <fullName evidence="3">Tyrosine-type recombinase/integrase</fullName>
    </submittedName>
</protein>
<dbReference type="AlphaFoldDB" id="A0AAE3AIF8"/>
<dbReference type="Gene3D" id="1.10.443.10">
    <property type="entry name" value="Intergrase catalytic core"/>
    <property type="match status" value="1"/>
</dbReference>
<dbReference type="GO" id="GO:0003677">
    <property type="term" value="F:DNA binding"/>
    <property type="evidence" value="ECO:0007669"/>
    <property type="project" value="InterPro"/>
</dbReference>
<dbReference type="PROSITE" id="PS51898">
    <property type="entry name" value="TYR_RECOMBINASE"/>
    <property type="match status" value="1"/>
</dbReference>
<dbReference type="EMBL" id="JAJEPW010000055">
    <property type="protein sequence ID" value="MCC2130583.1"/>
    <property type="molecule type" value="Genomic_DNA"/>
</dbReference>
<accession>A0AAE3AIF8</accession>
<dbReference type="InterPro" id="IPR013762">
    <property type="entry name" value="Integrase-like_cat_sf"/>
</dbReference>
<proteinExistence type="predicted"/>
<dbReference type="Pfam" id="PF00589">
    <property type="entry name" value="Phage_integrase"/>
    <property type="match status" value="1"/>
</dbReference>
<dbReference type="GO" id="GO:0015074">
    <property type="term" value="P:DNA integration"/>
    <property type="evidence" value="ECO:0007669"/>
    <property type="project" value="InterPro"/>
</dbReference>
<dbReference type="RefSeq" id="WP_302929739.1">
    <property type="nucleotide sequence ID" value="NZ_JAJEPW010000055.1"/>
</dbReference>
<evidence type="ECO:0000259" key="2">
    <source>
        <dbReference type="PROSITE" id="PS51898"/>
    </source>
</evidence>
<dbReference type="GO" id="GO:0006310">
    <property type="term" value="P:DNA recombination"/>
    <property type="evidence" value="ECO:0007669"/>
    <property type="project" value="UniProtKB-KW"/>
</dbReference>
<dbReference type="Proteomes" id="UP001199319">
    <property type="component" value="Unassembled WGS sequence"/>
</dbReference>
<gene>
    <name evidence="3" type="ORF">LKD37_13855</name>
</gene>
<dbReference type="PANTHER" id="PTHR30349:SF64">
    <property type="entry name" value="PROPHAGE INTEGRASE INTD-RELATED"/>
    <property type="match status" value="1"/>
</dbReference>